<evidence type="ECO:0000313" key="2">
    <source>
        <dbReference type="Proteomes" id="UP001215231"/>
    </source>
</evidence>
<dbReference type="Proteomes" id="UP001215231">
    <property type="component" value="Chromosome"/>
</dbReference>
<keyword evidence="2" id="KW-1185">Reference proteome</keyword>
<reference evidence="1 2" key="1">
    <citation type="journal article" date="2022" name="Mar. Drugs">
        <title>Bioassay-Guided Fractionation Leads to the Detection of Cholic Acid Generated by the Rare Thalassomonas sp.</title>
        <authorList>
            <person name="Pheiffer F."/>
            <person name="Schneider Y.K."/>
            <person name="Hansen E.H."/>
            <person name="Andersen J.H."/>
            <person name="Isaksson J."/>
            <person name="Busche T."/>
            <person name="R C."/>
            <person name="Kalinowski J."/>
            <person name="Zyl L.V."/>
            <person name="Trindade M."/>
        </authorList>
    </citation>
    <scope>NUCLEOTIDE SEQUENCE [LARGE SCALE GENOMIC DNA]</scope>
    <source>
        <strain evidence="1 2">A5K-61T</strain>
    </source>
</reference>
<evidence type="ECO:0008006" key="3">
    <source>
        <dbReference type="Google" id="ProtNLM"/>
    </source>
</evidence>
<protein>
    <recommendedName>
        <fullName evidence="3">DUF3168 domain-containing protein</fullName>
    </recommendedName>
</protein>
<organism evidence="1 2">
    <name type="scientific">Thalassomonas haliotis</name>
    <dbReference type="NCBI Taxonomy" id="485448"/>
    <lineage>
        <taxon>Bacteria</taxon>
        <taxon>Pseudomonadati</taxon>
        <taxon>Pseudomonadota</taxon>
        <taxon>Gammaproteobacteria</taxon>
        <taxon>Alteromonadales</taxon>
        <taxon>Colwelliaceae</taxon>
        <taxon>Thalassomonas</taxon>
    </lineage>
</organism>
<name>A0ABY7VDC4_9GAMM</name>
<gene>
    <name evidence="1" type="ORF">H3N35_24510</name>
</gene>
<sequence>MVEQAIVSLINDRLPGLAGRVTPVVRDDSAPLPAITYQSGESKQQLNLDGTPSGIGSHKLQIDLWAETYNELSSMRQTLQLLNGYRGTVNGLNIGLIQVSTNDDVLDDTPNSNTLALIINVTYLN</sequence>
<accession>A0ABY7VDC4</accession>
<dbReference type="RefSeq" id="WP_274051500.1">
    <property type="nucleotide sequence ID" value="NZ_CP059693.1"/>
</dbReference>
<proteinExistence type="predicted"/>
<dbReference type="EMBL" id="CP059693">
    <property type="protein sequence ID" value="WDE11346.1"/>
    <property type="molecule type" value="Genomic_DNA"/>
</dbReference>
<evidence type="ECO:0000313" key="1">
    <source>
        <dbReference type="EMBL" id="WDE11346.1"/>
    </source>
</evidence>